<protein>
    <submittedName>
        <fullName evidence="4">Tyrosine-type recombinase/integrase</fullName>
    </submittedName>
</protein>
<accession>A0A7Y8G3D6</accession>
<dbReference type="AlphaFoldDB" id="A0A7Y8G3D6"/>
<dbReference type="Pfam" id="PF00589">
    <property type="entry name" value="Phage_integrase"/>
    <property type="match status" value="1"/>
</dbReference>
<dbReference type="InterPro" id="IPR013762">
    <property type="entry name" value="Integrase-like_cat_sf"/>
</dbReference>
<gene>
    <name evidence="4" type="ORF">HX893_20300</name>
</gene>
<feature type="compositionally biased region" description="Acidic residues" evidence="2">
    <location>
        <begin position="76"/>
        <end position="99"/>
    </location>
</feature>
<dbReference type="InterPro" id="IPR011010">
    <property type="entry name" value="DNA_brk_join_enz"/>
</dbReference>
<evidence type="ECO:0000259" key="3">
    <source>
        <dbReference type="PROSITE" id="PS51898"/>
    </source>
</evidence>
<reference evidence="4 5" key="1">
    <citation type="submission" date="2020-04" db="EMBL/GenBank/DDBJ databases">
        <title>Molecular characterization of pseudomonads from Agaricus bisporus reveal novel blotch 2 pathogens in Western Europe.</title>
        <authorList>
            <person name="Taparia T."/>
            <person name="Krijger M."/>
            <person name="Haynes E."/>
            <person name="Elpinstone J.G."/>
            <person name="Noble R."/>
            <person name="Van Der Wolf J."/>
        </authorList>
    </citation>
    <scope>NUCLEOTIDE SEQUENCE [LARGE SCALE GENOMIC DNA]</scope>
    <source>
        <strain evidence="4 5">P8021</strain>
    </source>
</reference>
<comment type="caution">
    <text evidence="4">The sequence shown here is derived from an EMBL/GenBank/DDBJ whole genome shotgun (WGS) entry which is preliminary data.</text>
</comment>
<organism evidence="4 5">
    <name type="scientific">Pseudomonas reactans</name>
    <dbReference type="NCBI Taxonomy" id="117680"/>
    <lineage>
        <taxon>Bacteria</taxon>
        <taxon>Pseudomonadati</taxon>
        <taxon>Pseudomonadota</taxon>
        <taxon>Gammaproteobacteria</taxon>
        <taxon>Pseudomonadales</taxon>
        <taxon>Pseudomonadaceae</taxon>
        <taxon>Pseudomonas</taxon>
    </lineage>
</organism>
<dbReference type="InterPro" id="IPR002104">
    <property type="entry name" value="Integrase_catalytic"/>
</dbReference>
<dbReference type="GO" id="GO:0006310">
    <property type="term" value="P:DNA recombination"/>
    <property type="evidence" value="ECO:0007669"/>
    <property type="project" value="UniProtKB-KW"/>
</dbReference>
<dbReference type="PROSITE" id="PS51898">
    <property type="entry name" value="TYR_RECOMBINASE"/>
    <property type="match status" value="1"/>
</dbReference>
<proteinExistence type="predicted"/>
<keyword evidence="1" id="KW-0233">DNA recombination</keyword>
<name>A0A7Y8G3D6_9PSED</name>
<evidence type="ECO:0000256" key="1">
    <source>
        <dbReference type="ARBA" id="ARBA00023172"/>
    </source>
</evidence>
<dbReference type="GO" id="GO:0015074">
    <property type="term" value="P:DNA integration"/>
    <property type="evidence" value="ECO:0007669"/>
    <property type="project" value="InterPro"/>
</dbReference>
<dbReference type="EMBL" id="JACASD010000051">
    <property type="protein sequence ID" value="NWE90472.1"/>
    <property type="molecule type" value="Genomic_DNA"/>
</dbReference>
<dbReference type="Proteomes" id="UP000585226">
    <property type="component" value="Unassembled WGS sequence"/>
</dbReference>
<feature type="region of interest" description="Disordered" evidence="2">
    <location>
        <begin position="46"/>
        <end position="99"/>
    </location>
</feature>
<dbReference type="RefSeq" id="WP_177112180.1">
    <property type="nucleotide sequence ID" value="NZ_JACASD010000051.1"/>
</dbReference>
<dbReference type="GO" id="GO:0003677">
    <property type="term" value="F:DNA binding"/>
    <property type="evidence" value="ECO:0007669"/>
    <property type="project" value="InterPro"/>
</dbReference>
<sequence length="760" mass="86493">MNNNKNPQPDPTYASDLLDELVYTHQAEADLMADALVQAGQKRLEHVQSDLGQTKSKKEQKPKAKRNSSAKREVDQEGDDDLDNESEENDVEDEFADEMESELKTVIEEIAEEELAALLEETGGKRKQTLSTLATKLKVFPKGDFPVSPYSTYDQNEWTLFVNQYGSARRINFEGMPSSMIELRKAITFHQIPEFAPFGGVRSYVTTYWHSSLFTILDRYLMKPNFLDGSPESIRLINLRMVNKALDDAKNTDGSPRHYHSLFYMLRFWSSLSTQGLMPEGLALDLNMLKVDTVERRKDVILQYAGSMGTWMPFSEEDLGQLVNYALFWTEKALPRLLQVVDYVKQKNLDSTKKCAVVRYEADQELEDMLNIELDGVKVVSASKKFYEYRYGKREQYVYNWLRSYAVSVDHVRNAVYVLLALITGLRVSELRDLKFSNLIKDGNGIYTLRAVRYKTAADPNAGEVAYLPIPQFIGQKIDELECLRSIYTLKAQDFIFQSTKGRKGLNKPNSHMLALINRELSEATGVDRIHCHRFRKTIAEILINRSERNIDLIRHLFGHKSYAMTLKYIGRNPFLVRSVALAIEQNYTIEFSEIVKAVQHGASSGPVAERLMERIQARPNAFTGKQLKVTVFEYVSHLLSSGEPLFIHRTAVGTFCVSTQTYSSPNLPPCLAHLKGPVSNALPNHRLCDNQCQHIIVVESAKSALQDNKMFYTNLLEKSADTLSERAKKMIRQKIAGNTQHLENLERTGVHIIPTKVVA</sequence>
<dbReference type="SUPFAM" id="SSF56349">
    <property type="entry name" value="DNA breaking-rejoining enzymes"/>
    <property type="match status" value="1"/>
</dbReference>
<feature type="domain" description="Tyr recombinase" evidence="3">
    <location>
        <begin position="385"/>
        <end position="582"/>
    </location>
</feature>
<evidence type="ECO:0000313" key="4">
    <source>
        <dbReference type="EMBL" id="NWE90472.1"/>
    </source>
</evidence>
<evidence type="ECO:0000313" key="5">
    <source>
        <dbReference type="Proteomes" id="UP000585226"/>
    </source>
</evidence>
<dbReference type="Gene3D" id="1.10.443.10">
    <property type="entry name" value="Intergrase catalytic core"/>
    <property type="match status" value="1"/>
</dbReference>
<evidence type="ECO:0000256" key="2">
    <source>
        <dbReference type="SAM" id="MobiDB-lite"/>
    </source>
</evidence>